<dbReference type="OrthoDB" id="408631at2759"/>
<dbReference type="InterPro" id="IPR050654">
    <property type="entry name" value="AChE-related_enzymes"/>
</dbReference>
<comment type="caution">
    <text evidence="6">The sequence shown here is derived from an EMBL/GenBank/DDBJ whole genome shotgun (WGS) entry which is preliminary data.</text>
</comment>
<evidence type="ECO:0000256" key="1">
    <source>
        <dbReference type="ARBA" id="ARBA00005964"/>
    </source>
</evidence>
<feature type="compositionally biased region" description="Polar residues" evidence="4">
    <location>
        <begin position="1"/>
        <end position="13"/>
    </location>
</feature>
<evidence type="ECO:0000259" key="5">
    <source>
        <dbReference type="SMART" id="SM00906"/>
    </source>
</evidence>
<dbReference type="Gene3D" id="3.40.50.1820">
    <property type="entry name" value="alpha/beta hydrolase"/>
    <property type="match status" value="1"/>
</dbReference>
<dbReference type="GO" id="GO:0003677">
    <property type="term" value="F:DNA binding"/>
    <property type="evidence" value="ECO:0007669"/>
    <property type="project" value="InterPro"/>
</dbReference>
<evidence type="ECO:0000313" key="7">
    <source>
        <dbReference type="Proteomes" id="UP000034112"/>
    </source>
</evidence>
<dbReference type="Pfam" id="PF04082">
    <property type="entry name" value="Fungal_trans"/>
    <property type="match status" value="1"/>
</dbReference>
<dbReference type="PANTHER" id="PTHR43918">
    <property type="entry name" value="ACETYLCHOLINESTERASE"/>
    <property type="match status" value="1"/>
</dbReference>
<dbReference type="ESTHER" id="triha-a0a0g0aqb1">
    <property type="family name" value="Fungal_carboxylesterase_lipase"/>
</dbReference>
<feature type="domain" description="Xylanolytic transcriptional activator regulatory" evidence="5">
    <location>
        <begin position="650"/>
        <end position="729"/>
    </location>
</feature>
<dbReference type="SMART" id="SM00906">
    <property type="entry name" value="Fungal_trans"/>
    <property type="match status" value="1"/>
</dbReference>
<name>A0A0G0AQB1_TRIHA</name>
<proteinExistence type="inferred from homology"/>
<keyword evidence="2" id="KW-0378">Hydrolase</keyword>
<dbReference type="PANTHER" id="PTHR43918:SF4">
    <property type="entry name" value="CARBOXYLIC ESTER HYDROLASE"/>
    <property type="match status" value="1"/>
</dbReference>
<evidence type="ECO:0000256" key="2">
    <source>
        <dbReference type="ARBA" id="ARBA00022801"/>
    </source>
</evidence>
<dbReference type="InterPro" id="IPR007219">
    <property type="entry name" value="XnlR_reg_dom"/>
</dbReference>
<evidence type="ECO:0000256" key="4">
    <source>
        <dbReference type="SAM" id="MobiDB-lite"/>
    </source>
</evidence>
<dbReference type="GO" id="GO:0006351">
    <property type="term" value="P:DNA-templated transcription"/>
    <property type="evidence" value="ECO:0007669"/>
    <property type="project" value="InterPro"/>
</dbReference>
<dbReference type="InterPro" id="IPR029058">
    <property type="entry name" value="AB_hydrolase_fold"/>
</dbReference>
<sequence>MTPNGKANPTAAVTTKGKAKQSEPTRATAYRSDSPKWNSVIIGVATSLSEGRLPINKFLGVPFAASPVRFQPPATPKPWTRPLDVSNYGPACVQQLATQDGIPPAQVAAWSNTPPPPAGESEDCLNVNVYAPISPGTKPVMVWVYGGGFALGFNSDPRWDGSFMAANQDVVVVSINYRTNVFGFPWSPQLPTEHQNLGFLDQHFALDWVQRNIHAFGGDPKRVTIFGESAGAASVDALVTSYHKNPPFRAAIMESGQLTFYPNNPNPTASWNNMVAKLNCSSASDVLSCVRKIPATEIKSVIEAPGDFAFGPVRDNITFISHAGIAREHGKVAQVPILVGNNFQEGRLFVGAYNSTQQYLQTVLPHLNQSFYDKVLAAYPIGSPGISDEFQQAAAIDTDYRFMCTASQIANYSSIAGFPTWRYLFNASFPNTQLFPGAGVYHSSEISEIYGTYPRGDVTTKQEKLSQYMQKAWADFAKNPTSGPGWKAVSNVAVLGNSDEEMQQNEEFPALFFLDFYTFNQRKDIISTPKPTLSENYYKQLGSREQLRSDIDTYFASVHVFFPIVSKLRIYRVLNGNPNMLDPDMVILSLAMKMHCQPRKEYDLVRTEMYALVKQGCLEAEQNNVLSVKLLQAFLLVALYEIGNAIYPAAYLTIGHCARLGYAMGIHNRLNAPQMFSQPVSWAEAEERRRVWWAVIVLDRFVNIGGGNRPFAAHDAKSDDLLPMDEDIWEKGDFVIIQPLAVSEYATLRTSAFARTCQASHLLSHVLRHLNERNEDVKVQYHEAMQLHHLIDTFRCAMNQEISNVNGEIYNSGCSVSHFTAMGICYSAQIALYGAYMCADADGMQGVGIPEQFEMQQVAISGIQDTFVCIHRLASMIYSSVPAGDVSTISPLVADSLYQAALLIQSYIYETNNNEYTHKMTDIIETLKLLKDEYLNIIRMEFIRTR</sequence>
<dbReference type="CDD" id="cd12148">
    <property type="entry name" value="fungal_TF_MHR"/>
    <property type="match status" value="1"/>
</dbReference>
<evidence type="ECO:0000313" key="6">
    <source>
        <dbReference type="EMBL" id="KKP06694.1"/>
    </source>
</evidence>
<gene>
    <name evidence="6" type="ORF">THAR02_01183</name>
</gene>
<feature type="region of interest" description="Disordered" evidence="4">
    <location>
        <begin position="1"/>
        <end position="31"/>
    </location>
</feature>
<dbReference type="InterPro" id="IPR002018">
    <property type="entry name" value="CarbesteraseB"/>
</dbReference>
<dbReference type="Proteomes" id="UP000034112">
    <property type="component" value="Unassembled WGS sequence"/>
</dbReference>
<dbReference type="GO" id="GO:0008270">
    <property type="term" value="F:zinc ion binding"/>
    <property type="evidence" value="ECO:0007669"/>
    <property type="project" value="InterPro"/>
</dbReference>
<dbReference type="PROSITE" id="PS00122">
    <property type="entry name" value="CARBOXYLESTERASE_B_1"/>
    <property type="match status" value="1"/>
</dbReference>
<protein>
    <recommendedName>
        <fullName evidence="5">Xylanolytic transcriptional activator regulatory domain-containing protein</fullName>
    </recommendedName>
</protein>
<comment type="similarity">
    <text evidence="1">Belongs to the type-B carboxylesterase/lipase family.</text>
</comment>
<evidence type="ECO:0000256" key="3">
    <source>
        <dbReference type="ARBA" id="ARBA00023242"/>
    </source>
</evidence>
<dbReference type="AlphaFoldDB" id="A0A0G0AQB1"/>
<keyword evidence="3" id="KW-0539">Nucleus</keyword>
<dbReference type="GO" id="GO:0052689">
    <property type="term" value="F:carboxylic ester hydrolase activity"/>
    <property type="evidence" value="ECO:0007669"/>
    <property type="project" value="TreeGrafter"/>
</dbReference>
<dbReference type="SUPFAM" id="SSF53474">
    <property type="entry name" value="alpha/beta-Hydrolases"/>
    <property type="match status" value="1"/>
</dbReference>
<reference evidence="7" key="1">
    <citation type="journal article" date="2015" name="Genome Announc.">
        <title>Draft whole-genome sequence of the biocontrol agent Trichoderma harzianum T6776.</title>
        <authorList>
            <person name="Baroncelli R."/>
            <person name="Piaggeschi G."/>
            <person name="Fiorini L."/>
            <person name="Bertolini E."/>
            <person name="Zapparata A."/>
            <person name="Pe M.E."/>
            <person name="Sarrocco S."/>
            <person name="Vannacci G."/>
        </authorList>
    </citation>
    <scope>NUCLEOTIDE SEQUENCE [LARGE SCALE GENOMIC DNA]</scope>
    <source>
        <strain evidence="7">T6776</strain>
    </source>
</reference>
<dbReference type="InterPro" id="IPR019826">
    <property type="entry name" value="Carboxylesterase_B_AS"/>
</dbReference>
<dbReference type="Pfam" id="PF00135">
    <property type="entry name" value="COesterase"/>
    <property type="match status" value="1"/>
</dbReference>
<organism evidence="6 7">
    <name type="scientific">Trichoderma harzianum</name>
    <name type="common">Hypocrea lixii</name>
    <dbReference type="NCBI Taxonomy" id="5544"/>
    <lineage>
        <taxon>Eukaryota</taxon>
        <taxon>Fungi</taxon>
        <taxon>Dikarya</taxon>
        <taxon>Ascomycota</taxon>
        <taxon>Pezizomycotina</taxon>
        <taxon>Sordariomycetes</taxon>
        <taxon>Hypocreomycetidae</taxon>
        <taxon>Hypocreales</taxon>
        <taxon>Hypocreaceae</taxon>
        <taxon>Trichoderma</taxon>
    </lineage>
</organism>
<dbReference type="EMBL" id="JOKZ01000020">
    <property type="protein sequence ID" value="KKP06694.1"/>
    <property type="molecule type" value="Genomic_DNA"/>
</dbReference>
<accession>A0A0G0AQB1</accession>